<proteinExistence type="predicted"/>
<evidence type="ECO:0000313" key="2">
    <source>
        <dbReference type="Proteomes" id="UP000078200"/>
    </source>
</evidence>
<evidence type="ECO:0000313" key="1">
    <source>
        <dbReference type="EnsemblMetazoa" id="GAUT021594-PA"/>
    </source>
</evidence>
<dbReference type="Proteomes" id="UP000078200">
    <property type="component" value="Unassembled WGS sequence"/>
</dbReference>
<organism evidence="1 2">
    <name type="scientific">Glossina austeni</name>
    <name type="common">Savannah tsetse fly</name>
    <dbReference type="NCBI Taxonomy" id="7395"/>
    <lineage>
        <taxon>Eukaryota</taxon>
        <taxon>Metazoa</taxon>
        <taxon>Ecdysozoa</taxon>
        <taxon>Arthropoda</taxon>
        <taxon>Hexapoda</taxon>
        <taxon>Insecta</taxon>
        <taxon>Pterygota</taxon>
        <taxon>Neoptera</taxon>
        <taxon>Endopterygota</taxon>
        <taxon>Diptera</taxon>
        <taxon>Brachycera</taxon>
        <taxon>Muscomorpha</taxon>
        <taxon>Hippoboscoidea</taxon>
        <taxon>Glossinidae</taxon>
        <taxon>Glossina</taxon>
    </lineage>
</organism>
<reference evidence="1" key="1">
    <citation type="submission" date="2020-05" db="UniProtKB">
        <authorList>
            <consortium name="EnsemblMetazoa"/>
        </authorList>
    </citation>
    <scope>IDENTIFICATION</scope>
    <source>
        <strain evidence="1">TTRI</strain>
    </source>
</reference>
<accession>A0A1A9V0A7</accession>
<dbReference type="EnsemblMetazoa" id="GAUT021594-RA">
    <property type="protein sequence ID" value="GAUT021594-PA"/>
    <property type="gene ID" value="GAUT021594"/>
</dbReference>
<sequence>MKLIGNLIFATQLGSTNCWSTILERDRDHVPLMDDEAEREVMVTKLQATIDVVVTVDDDGTVGVANDAALMKTSSTWTSMMMQMLQVNTVEERDAVKMSQLTVSLQCVEDDVVVVVVVVVVAAADYLAVVSEVVNRDAGGMRAVAGKPAVFVPQYKVPAEELLGNGPFDGEALLLPVPCLKLLSGGNGGGGVLEPAWETPAVAVQLGEKCLGSVGIFCRYCFISLNQRWQILSYNHLSCASCTSKRNVMNMEIDLKQFDNTG</sequence>
<keyword evidence="2" id="KW-1185">Reference proteome</keyword>
<dbReference type="AlphaFoldDB" id="A0A1A9V0A7"/>
<dbReference type="VEuPathDB" id="VectorBase:GAUT021594"/>
<protein>
    <submittedName>
        <fullName evidence="1">Uncharacterized protein</fullName>
    </submittedName>
</protein>
<name>A0A1A9V0A7_GLOAU</name>